<dbReference type="Proteomes" id="UP000229498">
    <property type="component" value="Unassembled WGS sequence"/>
</dbReference>
<keyword evidence="11" id="KW-1185">Reference proteome</keyword>
<comment type="function">
    <text evidence="1 8">Binds directly to 16S ribosomal RNA.</text>
</comment>
<dbReference type="FunFam" id="1.20.58.110:FF:000001">
    <property type="entry name" value="30S ribosomal protein S20"/>
    <property type="match status" value="1"/>
</dbReference>
<dbReference type="PANTHER" id="PTHR33398">
    <property type="entry name" value="30S RIBOSOMAL PROTEIN S20"/>
    <property type="match status" value="1"/>
</dbReference>
<feature type="region of interest" description="Disordered" evidence="9">
    <location>
        <begin position="1"/>
        <end position="22"/>
    </location>
</feature>
<keyword evidence="4 8" id="KW-0694">RNA-binding</keyword>
<comment type="caution">
    <text evidence="10">The sequence shown here is derived from an EMBL/GenBank/DDBJ whole genome shotgun (WGS) entry which is preliminary data.</text>
</comment>
<evidence type="ECO:0000256" key="9">
    <source>
        <dbReference type="SAM" id="MobiDB-lite"/>
    </source>
</evidence>
<dbReference type="AlphaFoldDB" id="A0A2M9G5G3"/>
<proteinExistence type="inferred from homology"/>
<feature type="compositionally biased region" description="Basic and acidic residues" evidence="9">
    <location>
        <begin position="1"/>
        <end position="13"/>
    </location>
</feature>
<dbReference type="HAMAP" id="MF_00500">
    <property type="entry name" value="Ribosomal_bS20"/>
    <property type="match status" value="1"/>
</dbReference>
<dbReference type="RefSeq" id="WP_109792573.1">
    <property type="nucleotide sequence ID" value="NZ_PHIG01000011.1"/>
</dbReference>
<keyword evidence="5 8" id="KW-0689">Ribosomal protein</keyword>
<protein>
    <recommendedName>
        <fullName evidence="7 8">Small ribosomal subunit protein bS20</fullName>
    </recommendedName>
</protein>
<evidence type="ECO:0000313" key="11">
    <source>
        <dbReference type="Proteomes" id="UP000229498"/>
    </source>
</evidence>
<gene>
    <name evidence="8" type="primary">rpsT</name>
    <name evidence="10" type="ORF">CVT23_03590</name>
</gene>
<sequence>MANIKSSEKDIRRTATRTARNVARRSRMRTYVKRVEVALAAGDAEAANKALQIAQSELDKAAQKGVIKRNAAARKVSRLNARTRALASA</sequence>
<keyword evidence="6 8" id="KW-0687">Ribonucleoprotein</keyword>
<dbReference type="GO" id="GO:0003735">
    <property type="term" value="F:structural constituent of ribosome"/>
    <property type="evidence" value="ECO:0007669"/>
    <property type="project" value="InterPro"/>
</dbReference>
<dbReference type="Gene3D" id="1.20.58.110">
    <property type="entry name" value="Ribosomal protein S20"/>
    <property type="match status" value="1"/>
</dbReference>
<comment type="similarity">
    <text evidence="2 8">Belongs to the bacterial ribosomal protein bS20 family.</text>
</comment>
<dbReference type="InterPro" id="IPR036510">
    <property type="entry name" value="Ribosomal_bS20_sf"/>
</dbReference>
<keyword evidence="3 8" id="KW-0699">rRNA-binding</keyword>
<evidence type="ECO:0000256" key="7">
    <source>
        <dbReference type="ARBA" id="ARBA00035136"/>
    </source>
</evidence>
<dbReference type="GO" id="GO:0015935">
    <property type="term" value="C:small ribosomal subunit"/>
    <property type="evidence" value="ECO:0007669"/>
    <property type="project" value="TreeGrafter"/>
</dbReference>
<evidence type="ECO:0000256" key="5">
    <source>
        <dbReference type="ARBA" id="ARBA00022980"/>
    </source>
</evidence>
<accession>A0A2M9G5G3</accession>
<reference evidence="10 11" key="1">
    <citation type="submission" date="2017-11" db="EMBL/GenBank/DDBJ databases">
        <title>Draft genome sequence of Rhizobiales bacterium SY3-13.</title>
        <authorList>
            <person name="Sun C."/>
        </authorList>
    </citation>
    <scope>NUCLEOTIDE SEQUENCE [LARGE SCALE GENOMIC DNA]</scope>
    <source>
        <strain evidence="10 11">SY3-13</strain>
    </source>
</reference>
<dbReference type="GO" id="GO:0005829">
    <property type="term" value="C:cytosol"/>
    <property type="evidence" value="ECO:0007669"/>
    <property type="project" value="TreeGrafter"/>
</dbReference>
<dbReference type="SUPFAM" id="SSF46992">
    <property type="entry name" value="Ribosomal protein S20"/>
    <property type="match status" value="1"/>
</dbReference>
<dbReference type="Pfam" id="PF01649">
    <property type="entry name" value="Ribosomal_S20p"/>
    <property type="match status" value="1"/>
</dbReference>
<evidence type="ECO:0000256" key="1">
    <source>
        <dbReference type="ARBA" id="ARBA00003134"/>
    </source>
</evidence>
<evidence type="ECO:0000256" key="6">
    <source>
        <dbReference type="ARBA" id="ARBA00023274"/>
    </source>
</evidence>
<dbReference type="GO" id="GO:0006412">
    <property type="term" value="P:translation"/>
    <property type="evidence" value="ECO:0007669"/>
    <property type="project" value="UniProtKB-UniRule"/>
</dbReference>
<dbReference type="EMBL" id="PHIG01000011">
    <property type="protein sequence ID" value="PJK30958.1"/>
    <property type="molecule type" value="Genomic_DNA"/>
</dbReference>
<evidence type="ECO:0000256" key="3">
    <source>
        <dbReference type="ARBA" id="ARBA00022730"/>
    </source>
</evidence>
<dbReference type="GO" id="GO:0070181">
    <property type="term" value="F:small ribosomal subunit rRNA binding"/>
    <property type="evidence" value="ECO:0007669"/>
    <property type="project" value="TreeGrafter"/>
</dbReference>
<evidence type="ECO:0000313" key="10">
    <source>
        <dbReference type="EMBL" id="PJK30958.1"/>
    </source>
</evidence>
<organism evidence="10 11">
    <name type="scientific">Minwuia thermotolerans</name>
    <dbReference type="NCBI Taxonomy" id="2056226"/>
    <lineage>
        <taxon>Bacteria</taxon>
        <taxon>Pseudomonadati</taxon>
        <taxon>Pseudomonadota</taxon>
        <taxon>Alphaproteobacteria</taxon>
        <taxon>Minwuiales</taxon>
        <taxon>Minwuiaceae</taxon>
        <taxon>Minwuia</taxon>
    </lineage>
</organism>
<evidence type="ECO:0000256" key="4">
    <source>
        <dbReference type="ARBA" id="ARBA00022884"/>
    </source>
</evidence>
<dbReference type="InterPro" id="IPR002583">
    <property type="entry name" value="Ribosomal_bS20"/>
</dbReference>
<evidence type="ECO:0000256" key="8">
    <source>
        <dbReference type="HAMAP-Rule" id="MF_00500"/>
    </source>
</evidence>
<dbReference type="PANTHER" id="PTHR33398:SF1">
    <property type="entry name" value="SMALL RIBOSOMAL SUBUNIT PROTEIN BS20C"/>
    <property type="match status" value="1"/>
</dbReference>
<dbReference type="OrthoDB" id="9807974at2"/>
<evidence type="ECO:0000256" key="2">
    <source>
        <dbReference type="ARBA" id="ARBA00007634"/>
    </source>
</evidence>
<dbReference type="NCBIfam" id="TIGR00029">
    <property type="entry name" value="S20"/>
    <property type="match status" value="1"/>
</dbReference>
<name>A0A2M9G5G3_9PROT</name>